<dbReference type="Gene3D" id="1.25.10.10">
    <property type="entry name" value="Leucine-rich Repeat Variant"/>
    <property type="match status" value="1"/>
</dbReference>
<keyword evidence="4" id="KW-1185">Reference proteome</keyword>
<evidence type="ECO:0000313" key="3">
    <source>
        <dbReference type="EMBL" id="KTW27888.1"/>
    </source>
</evidence>
<dbReference type="InterPro" id="IPR016024">
    <property type="entry name" value="ARM-type_fold"/>
</dbReference>
<dbReference type="Pfam" id="PF19273">
    <property type="entry name" value="Exportin-5"/>
    <property type="match status" value="1"/>
</dbReference>
<reference evidence="4" key="1">
    <citation type="journal article" date="2016" name="Nat. Commun.">
        <title>Genome analysis of three Pneumocystis species reveals adaptation mechanisms to life exclusively in mammalian hosts.</title>
        <authorList>
            <person name="Ma L."/>
            <person name="Chen Z."/>
            <person name="Huang D.W."/>
            <person name="Kutty G."/>
            <person name="Ishihara M."/>
            <person name="Wang H."/>
            <person name="Abouelleil A."/>
            <person name="Bishop L."/>
            <person name="Davey E."/>
            <person name="Deng R."/>
            <person name="Deng X."/>
            <person name="Fan L."/>
            <person name="Fantoni G."/>
            <person name="Fitzgerald M."/>
            <person name="Gogineni E."/>
            <person name="Goldberg J.M."/>
            <person name="Handley G."/>
            <person name="Hu X."/>
            <person name="Huber C."/>
            <person name="Jiao X."/>
            <person name="Jones K."/>
            <person name="Levin J.Z."/>
            <person name="Liu Y."/>
            <person name="Macdonald P."/>
            <person name="Melnikov A."/>
            <person name="Raley C."/>
            <person name="Sassi M."/>
            <person name="Sherman B.T."/>
            <person name="Song X."/>
            <person name="Sykes S."/>
            <person name="Tran B."/>
            <person name="Walsh L."/>
            <person name="Xia Y."/>
            <person name="Yang J."/>
            <person name="Young S."/>
            <person name="Zeng Q."/>
            <person name="Zheng X."/>
            <person name="Stephens R."/>
            <person name="Nusbaum C."/>
            <person name="Birren B.W."/>
            <person name="Azadi P."/>
            <person name="Lempicki R.A."/>
            <person name="Cuomo C.A."/>
            <person name="Kovacs J.A."/>
        </authorList>
    </citation>
    <scope>NUCLEOTIDE SEQUENCE [LARGE SCALE GENOMIC DNA]</scope>
    <source>
        <strain evidence="4">RU7</strain>
    </source>
</reference>
<dbReference type="GO" id="GO:0005049">
    <property type="term" value="F:nuclear export signal receptor activity"/>
    <property type="evidence" value="ECO:0007669"/>
    <property type="project" value="InterPro"/>
</dbReference>
<dbReference type="InterPro" id="IPR045478">
    <property type="entry name" value="Exportin-5_C"/>
</dbReference>
<dbReference type="GO" id="GO:0005634">
    <property type="term" value="C:nucleus"/>
    <property type="evidence" value="ECO:0007669"/>
    <property type="project" value="TreeGrafter"/>
</dbReference>
<dbReference type="PANTHER" id="PTHR11223">
    <property type="entry name" value="EXPORTIN 1/5"/>
    <property type="match status" value="1"/>
</dbReference>
<gene>
    <name evidence="3" type="ORF">T551_02855</name>
</gene>
<name>A0A0W4ZHN9_PNEJ7</name>
<protein>
    <recommendedName>
        <fullName evidence="2">Importin N-terminal domain-containing protein</fullName>
    </recommendedName>
</protein>
<feature type="domain" description="Importin N-terminal" evidence="2">
    <location>
        <begin position="29"/>
        <end position="97"/>
    </location>
</feature>
<dbReference type="GO" id="GO:0006611">
    <property type="term" value="P:protein export from nucleus"/>
    <property type="evidence" value="ECO:0007669"/>
    <property type="project" value="InterPro"/>
</dbReference>
<dbReference type="STRING" id="1408657.A0A0W4ZHN9"/>
<accession>A0A0W4ZHN9</accession>
<comment type="similarity">
    <text evidence="1">Belongs to the exportin family.</text>
</comment>
<dbReference type="InterPro" id="IPR045065">
    <property type="entry name" value="XPO1/5"/>
</dbReference>
<dbReference type="InterPro" id="IPR001494">
    <property type="entry name" value="Importin-beta_N"/>
</dbReference>
<dbReference type="Pfam" id="PF03810">
    <property type="entry name" value="IBN_N"/>
    <property type="match status" value="1"/>
</dbReference>
<dbReference type="AlphaFoldDB" id="A0A0W4ZHN9"/>
<dbReference type="GO" id="GO:0031267">
    <property type="term" value="F:small GTPase binding"/>
    <property type="evidence" value="ECO:0007669"/>
    <property type="project" value="InterPro"/>
</dbReference>
<dbReference type="PANTHER" id="PTHR11223:SF3">
    <property type="entry name" value="EXPORTIN-5"/>
    <property type="match status" value="1"/>
</dbReference>
<sequence length="1206" mass="141295">MSKEELDRLVSALSIIYTVDANKTTRDEAQKFLDEIKNNENSWKYGIELTQFKDQQMDTLRHFGLNLIEHNIRYNWDTYTNEDKIYIRNYIVKMCYDGVRDGTSHEQQEAHYIKQKISQILSKIVKKDWIFILYDIDLTLQNMFLASPTARNISLNTILDLIEDVFQSNDNSHLSKMPTLSVGIISILCSSNVLKTIYPNDLPNPLKIRENNLGWLNIFKKSIESYFNIINASSVLESEILNQLCFALLHGNIEIKMASSDCLYTLFVRPLSSENKLLEIIYSFFEPSNLNHLRIVIEDIFSQIQSEKHTHFDEKKYSFLKKIVETIIALGTSHILNNYKQNTFHHLNVYLDLIISTTKHPSLVVSSISQPFWIALLKSSLNKEEAVVSILPCLLDTASNRLIRYENAQQTFLKNSIEMKFLNHDIENVSEIHVFCGNYRRFMVDLIRIIFSIPTKDCLSYAQQHVEKFFKTYSSFINNNQTTSKKKTPDYLFYDSNFTFIEAVLKGYKTLDRKNEHPNNDLKKNFSSLLKYWFKKIIDMDIKAPLILSLQVQILVTFLCSFEEKEFLIPVLEKTISATVYRYPDNSLDDVVQTIRELRRRSGQELLRLAMELSDLLWNIYPQLEKIICEIINKKSSENENIVFNTFLLIISQKSTNTQDEKVYYFQYIITKLVDTWNKTKSMFNLATFDGFFDFLGLQKITQYIQSKNIHSVQDLNTKYLDIQGKQLVDELKEIRKMFWPIRGFRKFADYHLKIISFENNNNNCLLKLWESVINFILPDIFNIIRHIHALYNPDNWTLFSPELQFVIAQSISENFWFHGISLISKDEFYEEISKSENKIIELTYGFNHFLRKNKEYCYMSIGSFSNFGSCFYKNPNLIQNIIESLFSDIKSLSLYTWSSILDFSISPLIIKCPYDYQDSFLKVLLPYLFTEIDKKLISEWSKIKEKELISNDDFNNLAFCQNEDLSDEIIQELLLRHLSFITVKLLRELLIPPNKSQSINTSEDLKTNMFYVLQNYEILGSLLPLLSHLIMLHDTRTSHNAIRILQNIVPTLMDHPNNQISIFVTSDLFKACLMAINDAYLVSIHHEIVTILIQIYTLAHERKFQQCKDVLLSIPGLSLEKIYEFETKLFNVKNSKSKKIIMVDFLSTFGINLKNNGKSSQKKPSEINISTYEVMKRINTKINPLDTYKKDILEQENIDLEILFK</sequence>
<comment type="caution">
    <text evidence="3">The sequence shown here is derived from an EMBL/GenBank/DDBJ whole genome shotgun (WGS) entry which is preliminary data.</text>
</comment>
<dbReference type="EMBL" id="LFWA01000013">
    <property type="protein sequence ID" value="KTW27888.1"/>
    <property type="molecule type" value="Genomic_DNA"/>
</dbReference>
<dbReference type="GO" id="GO:0006405">
    <property type="term" value="P:RNA export from nucleus"/>
    <property type="evidence" value="ECO:0007669"/>
    <property type="project" value="TreeGrafter"/>
</dbReference>
<dbReference type="OrthoDB" id="2215036at2759"/>
<evidence type="ECO:0000259" key="2">
    <source>
        <dbReference type="PROSITE" id="PS50166"/>
    </source>
</evidence>
<dbReference type="Proteomes" id="UP000053447">
    <property type="component" value="Unassembled WGS sequence"/>
</dbReference>
<dbReference type="GeneID" id="28941373"/>
<dbReference type="GO" id="GO:0042565">
    <property type="term" value="C:RNA nuclear export complex"/>
    <property type="evidence" value="ECO:0007669"/>
    <property type="project" value="TreeGrafter"/>
</dbReference>
<dbReference type="VEuPathDB" id="FungiDB:T551_02855"/>
<dbReference type="RefSeq" id="XP_018228659.1">
    <property type="nucleotide sequence ID" value="XM_018375118.1"/>
</dbReference>
<dbReference type="PROSITE" id="PS50166">
    <property type="entry name" value="IMPORTIN_B_NT"/>
    <property type="match status" value="1"/>
</dbReference>
<dbReference type="GO" id="GO:0005737">
    <property type="term" value="C:cytoplasm"/>
    <property type="evidence" value="ECO:0007669"/>
    <property type="project" value="TreeGrafter"/>
</dbReference>
<organism evidence="3 4">
    <name type="scientific">Pneumocystis jirovecii (strain RU7)</name>
    <name type="common">Human pneumocystis pneumonia agent</name>
    <dbReference type="NCBI Taxonomy" id="1408657"/>
    <lineage>
        <taxon>Eukaryota</taxon>
        <taxon>Fungi</taxon>
        <taxon>Dikarya</taxon>
        <taxon>Ascomycota</taxon>
        <taxon>Taphrinomycotina</taxon>
        <taxon>Pneumocystomycetes</taxon>
        <taxon>Pneumocystaceae</taxon>
        <taxon>Pneumocystis</taxon>
    </lineage>
</organism>
<dbReference type="eggNOG" id="KOG2020">
    <property type="taxonomic scope" value="Eukaryota"/>
</dbReference>
<evidence type="ECO:0000313" key="4">
    <source>
        <dbReference type="Proteomes" id="UP000053447"/>
    </source>
</evidence>
<dbReference type="SUPFAM" id="SSF48371">
    <property type="entry name" value="ARM repeat"/>
    <property type="match status" value="1"/>
</dbReference>
<dbReference type="InterPro" id="IPR011989">
    <property type="entry name" value="ARM-like"/>
</dbReference>
<dbReference type="GO" id="GO:0003723">
    <property type="term" value="F:RNA binding"/>
    <property type="evidence" value="ECO:0007669"/>
    <property type="project" value="TreeGrafter"/>
</dbReference>
<proteinExistence type="inferred from homology"/>
<evidence type="ECO:0000256" key="1">
    <source>
        <dbReference type="ARBA" id="ARBA00009466"/>
    </source>
</evidence>